<dbReference type="InterPro" id="IPR003607">
    <property type="entry name" value="HD/PDEase_dom"/>
</dbReference>
<dbReference type="AlphaFoldDB" id="A0A965ZI87"/>
<dbReference type="EMBL" id="WWEO01000042">
    <property type="protein sequence ID" value="NCD70131.1"/>
    <property type="molecule type" value="Genomic_DNA"/>
</dbReference>
<evidence type="ECO:0000313" key="3">
    <source>
        <dbReference type="Proteomes" id="UP000638732"/>
    </source>
</evidence>
<dbReference type="GO" id="GO:0008832">
    <property type="term" value="F:dGTPase activity"/>
    <property type="evidence" value="ECO:0007669"/>
    <property type="project" value="TreeGrafter"/>
</dbReference>
<protein>
    <submittedName>
        <fullName evidence="2">HD domain-containing protein</fullName>
    </submittedName>
</protein>
<sequence>MIVTDKIYGSFRIDPVLAELVNSAPVQRLKNIHQGGAIFLVNPAINHTRYEHSIGVLYLVKLLGGGLGEQIAALLHDVSHTAFSHVADYVFDHNDEDYHETIFDEVINQSEIPAILRKYGLNSEFLFKQDYAILEQPLPQLCADRVDYTLRDLFNAGLISLRDIQRFLPELTLQDGKMVVRSEAAGQWIKDKFTQLNNEYFKKPEHVYANLMMAELLREALANNLLQKTELLNNDLEVLNKLVAHESTNRKLNAIKTLERFNQFHSKGAADRFKRRELHPAILV</sequence>
<gene>
    <name evidence="2" type="ORF">GSY63_12245</name>
</gene>
<dbReference type="GO" id="GO:0006203">
    <property type="term" value="P:dGTP catabolic process"/>
    <property type="evidence" value="ECO:0007669"/>
    <property type="project" value="TreeGrafter"/>
</dbReference>
<dbReference type="SMART" id="SM00471">
    <property type="entry name" value="HDc"/>
    <property type="match status" value="1"/>
</dbReference>
<evidence type="ECO:0000259" key="1">
    <source>
        <dbReference type="SMART" id="SM00471"/>
    </source>
</evidence>
<dbReference type="CDD" id="cd00077">
    <property type="entry name" value="HDc"/>
    <property type="match status" value="1"/>
</dbReference>
<dbReference type="Gene3D" id="1.10.3210.10">
    <property type="entry name" value="Hypothetical protein af1432"/>
    <property type="match status" value="1"/>
</dbReference>
<dbReference type="PANTHER" id="PTHR11373">
    <property type="entry name" value="DEOXYNUCLEOSIDE TRIPHOSPHATE TRIPHOSPHOHYDROLASE"/>
    <property type="match status" value="1"/>
</dbReference>
<evidence type="ECO:0000313" key="2">
    <source>
        <dbReference type="EMBL" id="NCD70131.1"/>
    </source>
</evidence>
<reference evidence="2" key="1">
    <citation type="submission" date="2020-01" db="EMBL/GenBank/DDBJ databases">
        <authorList>
            <person name="Seo Y.L."/>
        </authorList>
    </citation>
    <scope>NUCLEOTIDE SEQUENCE</scope>
    <source>
        <strain evidence="2">R11</strain>
    </source>
</reference>
<dbReference type="PANTHER" id="PTHR11373:SF41">
    <property type="entry name" value="METAL-DEPENDENT PHOSPHOHYDROLASE"/>
    <property type="match status" value="1"/>
</dbReference>
<feature type="domain" description="HD/PDEase" evidence="1">
    <location>
        <begin position="45"/>
        <end position="158"/>
    </location>
</feature>
<dbReference type="RefSeq" id="WP_166586096.1">
    <property type="nucleotide sequence ID" value="NZ_WWEO01000042.1"/>
</dbReference>
<proteinExistence type="predicted"/>
<comment type="caution">
    <text evidence="2">The sequence shown here is derived from an EMBL/GenBank/DDBJ whole genome shotgun (WGS) entry which is preliminary data.</text>
</comment>
<dbReference type="Proteomes" id="UP000638732">
    <property type="component" value="Unassembled WGS sequence"/>
</dbReference>
<accession>A0A965ZI87</accession>
<keyword evidence="3" id="KW-1185">Reference proteome</keyword>
<dbReference type="SUPFAM" id="SSF109604">
    <property type="entry name" value="HD-domain/PDEase-like"/>
    <property type="match status" value="1"/>
</dbReference>
<dbReference type="Pfam" id="PF01966">
    <property type="entry name" value="HD"/>
    <property type="match status" value="1"/>
</dbReference>
<organism evidence="2 3">
    <name type="scientific">Mucilaginibacter agri</name>
    <dbReference type="NCBI Taxonomy" id="2695265"/>
    <lineage>
        <taxon>Bacteria</taxon>
        <taxon>Pseudomonadati</taxon>
        <taxon>Bacteroidota</taxon>
        <taxon>Sphingobacteriia</taxon>
        <taxon>Sphingobacteriales</taxon>
        <taxon>Sphingobacteriaceae</taxon>
        <taxon>Mucilaginibacter</taxon>
    </lineage>
</organism>
<reference evidence="2" key="2">
    <citation type="submission" date="2020-10" db="EMBL/GenBank/DDBJ databases">
        <title>Mucilaginibacter sp. nov., isolated from soil.</title>
        <authorList>
            <person name="Jeon C.O."/>
        </authorList>
    </citation>
    <scope>NUCLEOTIDE SEQUENCE</scope>
    <source>
        <strain evidence="2">R11</strain>
    </source>
</reference>
<name>A0A965ZI87_9SPHI</name>
<dbReference type="InterPro" id="IPR006674">
    <property type="entry name" value="HD_domain"/>
</dbReference>
<dbReference type="InterPro" id="IPR050135">
    <property type="entry name" value="dGTPase-like"/>
</dbReference>